<evidence type="ECO:0000313" key="4">
    <source>
        <dbReference type="Proteomes" id="UP000596661"/>
    </source>
</evidence>
<dbReference type="Proteomes" id="UP000596661">
    <property type="component" value="Chromosome 3"/>
</dbReference>
<feature type="compositionally biased region" description="Polar residues" evidence="2">
    <location>
        <begin position="8"/>
        <end position="22"/>
    </location>
</feature>
<dbReference type="EMBL" id="UZAU01000301">
    <property type="status" value="NOT_ANNOTATED_CDS"/>
    <property type="molecule type" value="Genomic_DNA"/>
</dbReference>
<dbReference type="Gramene" id="evm.model.03.1417">
    <property type="protein sequence ID" value="cds.evm.model.03.1417"/>
    <property type="gene ID" value="evm.TU.03.1417"/>
</dbReference>
<feature type="coiled-coil region" evidence="1">
    <location>
        <begin position="108"/>
        <end position="149"/>
    </location>
</feature>
<sequence>DLIPPPAFTSTDKPLPNANQASASWRQALETLPIDANSLGSKYTGEFGATYLPIFLIRLQQTFLSFVAQCHGMGKLKFLESEVKNWGSQCRTLTKKWHDSKSENTRLTKDTKKVKKNLEAKLAVAENEAKDKTKECEKLKGELAAAKMTLDGKRPRPKNDAMLLASVPFSELRWKIWIWTQVSRKNQRRKFLLSAR</sequence>
<dbReference type="AlphaFoldDB" id="A0A803P577"/>
<accession>A0A803P577</accession>
<reference evidence="3" key="1">
    <citation type="submission" date="2018-11" db="EMBL/GenBank/DDBJ databases">
        <authorList>
            <person name="Grassa J C."/>
        </authorList>
    </citation>
    <scope>NUCLEOTIDE SEQUENCE [LARGE SCALE GENOMIC DNA]</scope>
</reference>
<evidence type="ECO:0000256" key="1">
    <source>
        <dbReference type="SAM" id="Coils"/>
    </source>
</evidence>
<keyword evidence="1" id="KW-0175">Coiled coil</keyword>
<evidence type="ECO:0000256" key="2">
    <source>
        <dbReference type="SAM" id="MobiDB-lite"/>
    </source>
</evidence>
<dbReference type="EnsemblPlants" id="evm.model.03.1417">
    <property type="protein sequence ID" value="cds.evm.model.03.1417"/>
    <property type="gene ID" value="evm.TU.03.1417"/>
</dbReference>
<reference evidence="3" key="2">
    <citation type="submission" date="2021-03" db="UniProtKB">
        <authorList>
            <consortium name="EnsemblPlants"/>
        </authorList>
    </citation>
    <scope>IDENTIFICATION</scope>
</reference>
<proteinExistence type="predicted"/>
<organism evidence="3 4">
    <name type="scientific">Cannabis sativa</name>
    <name type="common">Hemp</name>
    <name type="synonym">Marijuana</name>
    <dbReference type="NCBI Taxonomy" id="3483"/>
    <lineage>
        <taxon>Eukaryota</taxon>
        <taxon>Viridiplantae</taxon>
        <taxon>Streptophyta</taxon>
        <taxon>Embryophyta</taxon>
        <taxon>Tracheophyta</taxon>
        <taxon>Spermatophyta</taxon>
        <taxon>Magnoliopsida</taxon>
        <taxon>eudicotyledons</taxon>
        <taxon>Gunneridae</taxon>
        <taxon>Pentapetalae</taxon>
        <taxon>rosids</taxon>
        <taxon>fabids</taxon>
        <taxon>Rosales</taxon>
        <taxon>Cannabaceae</taxon>
        <taxon>Cannabis</taxon>
    </lineage>
</organism>
<keyword evidence="4" id="KW-1185">Reference proteome</keyword>
<name>A0A803P577_CANSA</name>
<evidence type="ECO:0000313" key="3">
    <source>
        <dbReference type="EnsemblPlants" id="cds.evm.model.03.1417"/>
    </source>
</evidence>
<protein>
    <submittedName>
        <fullName evidence="3">Uncharacterized protein</fullName>
    </submittedName>
</protein>
<feature type="region of interest" description="Disordered" evidence="2">
    <location>
        <begin position="1"/>
        <end position="22"/>
    </location>
</feature>